<evidence type="ECO:0000313" key="17">
    <source>
        <dbReference type="EMBL" id="MFC3194503.1"/>
    </source>
</evidence>
<evidence type="ECO:0000256" key="8">
    <source>
        <dbReference type="ARBA" id="ARBA00022741"/>
    </source>
</evidence>
<dbReference type="InterPro" id="IPR036097">
    <property type="entry name" value="HisK_dim/P_sf"/>
</dbReference>
<dbReference type="Proteomes" id="UP001595533">
    <property type="component" value="Unassembled WGS sequence"/>
</dbReference>
<dbReference type="CDD" id="cd00075">
    <property type="entry name" value="HATPase"/>
    <property type="match status" value="1"/>
</dbReference>
<comment type="catalytic activity">
    <reaction evidence="1">
        <text>ATP + protein L-histidine = ADP + protein N-phospho-L-histidine.</text>
        <dbReference type="EC" id="2.7.13.3"/>
    </reaction>
</comment>
<feature type="domain" description="HAMP" evidence="16">
    <location>
        <begin position="198"/>
        <end position="251"/>
    </location>
</feature>
<evidence type="ECO:0000256" key="2">
    <source>
        <dbReference type="ARBA" id="ARBA00004651"/>
    </source>
</evidence>
<proteinExistence type="predicted"/>
<dbReference type="SMART" id="SM00388">
    <property type="entry name" value="HisKA"/>
    <property type="match status" value="1"/>
</dbReference>
<keyword evidence="5" id="KW-0597">Phosphoprotein</keyword>
<dbReference type="SUPFAM" id="SSF55874">
    <property type="entry name" value="ATPase domain of HSP90 chaperone/DNA topoisomerase II/histidine kinase"/>
    <property type="match status" value="1"/>
</dbReference>
<organism evidence="17 18">
    <name type="scientific">Marinicella sediminis</name>
    <dbReference type="NCBI Taxonomy" id="1792834"/>
    <lineage>
        <taxon>Bacteria</taxon>
        <taxon>Pseudomonadati</taxon>
        <taxon>Pseudomonadota</taxon>
        <taxon>Gammaproteobacteria</taxon>
        <taxon>Lysobacterales</taxon>
        <taxon>Marinicellaceae</taxon>
        <taxon>Marinicella</taxon>
    </lineage>
</organism>
<dbReference type="PANTHER" id="PTHR45528">
    <property type="entry name" value="SENSOR HISTIDINE KINASE CPXA"/>
    <property type="match status" value="1"/>
</dbReference>
<evidence type="ECO:0000256" key="9">
    <source>
        <dbReference type="ARBA" id="ARBA00022777"/>
    </source>
</evidence>
<evidence type="ECO:0000256" key="11">
    <source>
        <dbReference type="ARBA" id="ARBA00022989"/>
    </source>
</evidence>
<keyword evidence="4" id="KW-1003">Cell membrane</keyword>
<keyword evidence="9 17" id="KW-0418">Kinase</keyword>
<keyword evidence="18" id="KW-1185">Reference proteome</keyword>
<evidence type="ECO:0000256" key="6">
    <source>
        <dbReference type="ARBA" id="ARBA00022679"/>
    </source>
</evidence>
<keyword evidence="10" id="KW-0067">ATP-binding</keyword>
<dbReference type="RefSeq" id="WP_077411206.1">
    <property type="nucleotide sequence ID" value="NZ_JBHRTS010000004.1"/>
</dbReference>
<dbReference type="InterPro" id="IPR003661">
    <property type="entry name" value="HisK_dim/P_dom"/>
</dbReference>
<dbReference type="SUPFAM" id="SSF47384">
    <property type="entry name" value="Homodimeric domain of signal transducing histidine kinase"/>
    <property type="match status" value="1"/>
</dbReference>
<keyword evidence="12" id="KW-0902">Two-component regulatory system</keyword>
<evidence type="ECO:0000256" key="14">
    <source>
        <dbReference type="SAM" id="Phobius"/>
    </source>
</evidence>
<evidence type="ECO:0000259" key="16">
    <source>
        <dbReference type="PROSITE" id="PS50885"/>
    </source>
</evidence>
<dbReference type="EMBL" id="JBHRTS010000004">
    <property type="protein sequence ID" value="MFC3194503.1"/>
    <property type="molecule type" value="Genomic_DNA"/>
</dbReference>
<dbReference type="Gene3D" id="6.10.340.10">
    <property type="match status" value="1"/>
</dbReference>
<evidence type="ECO:0000256" key="3">
    <source>
        <dbReference type="ARBA" id="ARBA00012438"/>
    </source>
</evidence>
<sequence length="487" mass="54207">MKSLKQRLSLTLMSLFLVIGLILAYITRHASVQFNLEMTQRLNGSIAMYVAAEEQLIANGQVNQAAIQRLAERAMVINPTVEVYLLDTAGRILSHNLPADVPLAGHIPLAQINEFLQPESHRPLVNLDPRSPATAKAFSAAKVTHNGQHQGYVYAILGGQAYETLANDLSKNFVLSVALASMLAVWILGYLVALLVVNKLTNPLTALTRKVRQFEQQMTGKPVSQLHIGDEIQALDAAFGHMQDKIQSQVKSIQAADQNRRDLITHVSHDLRTPLAAIQGYIDTLLVKDREFDEEQRARHLSTASKHCQRLNSLIHDLFELSKLDALAVTPQIEAFSLSELMQDVSLEFKWLARQKNIALKVDLFAGPCVVRADIGLMQRVLENLISNAIRHTPEDGQIWLRLVTTDQQFKVIIKDTGRGISNAELPYIFDRLYQGQNTASRADSSTGLGLAIVKKIMDLHQLKIKVISQLEKGTQFSFNIPQARLS</sequence>
<keyword evidence="7 14" id="KW-0812">Transmembrane</keyword>
<dbReference type="PROSITE" id="PS50109">
    <property type="entry name" value="HIS_KIN"/>
    <property type="match status" value="1"/>
</dbReference>
<dbReference type="SMART" id="SM00387">
    <property type="entry name" value="HATPase_c"/>
    <property type="match status" value="1"/>
</dbReference>
<protein>
    <recommendedName>
        <fullName evidence="3">histidine kinase</fullName>
        <ecNumber evidence="3">2.7.13.3</ecNumber>
    </recommendedName>
</protein>
<reference evidence="18" key="1">
    <citation type="journal article" date="2019" name="Int. J. Syst. Evol. Microbiol.">
        <title>The Global Catalogue of Microorganisms (GCM) 10K type strain sequencing project: providing services to taxonomists for standard genome sequencing and annotation.</title>
        <authorList>
            <consortium name="The Broad Institute Genomics Platform"/>
            <consortium name="The Broad Institute Genome Sequencing Center for Infectious Disease"/>
            <person name="Wu L."/>
            <person name="Ma J."/>
        </authorList>
    </citation>
    <scope>NUCLEOTIDE SEQUENCE [LARGE SCALE GENOMIC DNA]</scope>
    <source>
        <strain evidence="18">KCTC 42953</strain>
    </source>
</reference>
<dbReference type="InterPro" id="IPR003660">
    <property type="entry name" value="HAMP_dom"/>
</dbReference>
<dbReference type="InterPro" id="IPR004358">
    <property type="entry name" value="Sig_transdc_His_kin-like_C"/>
</dbReference>
<accession>A0ABV7JCP6</accession>
<feature type="domain" description="Histidine kinase" evidence="15">
    <location>
        <begin position="266"/>
        <end position="485"/>
    </location>
</feature>
<dbReference type="CDD" id="cd00082">
    <property type="entry name" value="HisKA"/>
    <property type="match status" value="1"/>
</dbReference>
<name>A0ABV7JCP6_9GAMM</name>
<dbReference type="InterPro" id="IPR050398">
    <property type="entry name" value="HssS/ArlS-like"/>
</dbReference>
<dbReference type="Pfam" id="PF00512">
    <property type="entry name" value="HisKA"/>
    <property type="match status" value="1"/>
</dbReference>
<dbReference type="PROSITE" id="PS50885">
    <property type="entry name" value="HAMP"/>
    <property type="match status" value="1"/>
</dbReference>
<evidence type="ECO:0000256" key="10">
    <source>
        <dbReference type="ARBA" id="ARBA00022840"/>
    </source>
</evidence>
<keyword evidence="6" id="KW-0808">Transferase</keyword>
<evidence type="ECO:0000313" key="18">
    <source>
        <dbReference type="Proteomes" id="UP001595533"/>
    </source>
</evidence>
<dbReference type="PRINTS" id="PR00344">
    <property type="entry name" value="BCTRLSENSOR"/>
</dbReference>
<keyword evidence="8" id="KW-0547">Nucleotide-binding</keyword>
<evidence type="ECO:0000256" key="13">
    <source>
        <dbReference type="ARBA" id="ARBA00023136"/>
    </source>
</evidence>
<dbReference type="PANTHER" id="PTHR45528:SF1">
    <property type="entry name" value="SENSOR HISTIDINE KINASE CPXA"/>
    <property type="match status" value="1"/>
</dbReference>
<dbReference type="InterPro" id="IPR003594">
    <property type="entry name" value="HATPase_dom"/>
</dbReference>
<evidence type="ECO:0000256" key="12">
    <source>
        <dbReference type="ARBA" id="ARBA00023012"/>
    </source>
</evidence>
<comment type="caution">
    <text evidence="17">The sequence shown here is derived from an EMBL/GenBank/DDBJ whole genome shotgun (WGS) entry which is preliminary data.</text>
</comment>
<keyword evidence="11 14" id="KW-1133">Transmembrane helix</keyword>
<dbReference type="InterPro" id="IPR005467">
    <property type="entry name" value="His_kinase_dom"/>
</dbReference>
<evidence type="ECO:0000256" key="4">
    <source>
        <dbReference type="ARBA" id="ARBA00022475"/>
    </source>
</evidence>
<dbReference type="Pfam" id="PF02518">
    <property type="entry name" value="HATPase_c"/>
    <property type="match status" value="1"/>
</dbReference>
<feature type="transmembrane region" description="Helical" evidence="14">
    <location>
        <begin position="173"/>
        <end position="197"/>
    </location>
</feature>
<gene>
    <name evidence="17" type="ORF">ACFODZ_09655</name>
</gene>
<dbReference type="InterPro" id="IPR036890">
    <property type="entry name" value="HATPase_C_sf"/>
</dbReference>
<keyword evidence="13 14" id="KW-0472">Membrane</keyword>
<dbReference type="Gene3D" id="1.10.287.130">
    <property type="match status" value="1"/>
</dbReference>
<evidence type="ECO:0000256" key="5">
    <source>
        <dbReference type="ARBA" id="ARBA00022553"/>
    </source>
</evidence>
<evidence type="ECO:0000256" key="1">
    <source>
        <dbReference type="ARBA" id="ARBA00000085"/>
    </source>
</evidence>
<dbReference type="Gene3D" id="3.30.565.10">
    <property type="entry name" value="Histidine kinase-like ATPase, C-terminal domain"/>
    <property type="match status" value="1"/>
</dbReference>
<evidence type="ECO:0000259" key="15">
    <source>
        <dbReference type="PROSITE" id="PS50109"/>
    </source>
</evidence>
<dbReference type="GO" id="GO:0016301">
    <property type="term" value="F:kinase activity"/>
    <property type="evidence" value="ECO:0007669"/>
    <property type="project" value="UniProtKB-KW"/>
</dbReference>
<dbReference type="EC" id="2.7.13.3" evidence="3"/>
<comment type="subcellular location">
    <subcellularLocation>
        <location evidence="2">Cell membrane</location>
        <topology evidence="2">Multi-pass membrane protein</topology>
    </subcellularLocation>
</comment>
<evidence type="ECO:0000256" key="7">
    <source>
        <dbReference type="ARBA" id="ARBA00022692"/>
    </source>
</evidence>